<sequence length="264" mass="30448">MNIDVEIFKMAQEVKCAKSVKNVFWASSFLKSKGDRWKKRLYFFLGVVSIIAYFFIGREFLFKNLYYSLEDLTAKLDISKSNAIILTISLSIFPIMVIIAVTLRKYAMLVDRKWGISDLYYSLSYKALKKYLHRKNYNNKVIEKRILPYIISKNSNLELYSIGSFLKIVIPSIVVSIPVSIFGVLFTTSINESASLVEFKGFLLTLGSITIMLWFIGATSFKALPTLSIFSEKKAYKELERILQGYLLEKEIKLGSRKKIKRKV</sequence>
<feature type="transmembrane region" description="Helical" evidence="1">
    <location>
        <begin position="81"/>
        <end position="103"/>
    </location>
</feature>
<evidence type="ECO:0000313" key="2">
    <source>
        <dbReference type="EMBL" id="QOY27819.1"/>
    </source>
</evidence>
<accession>A0A7W4LX26</accession>
<dbReference type="EMBL" id="CP063687">
    <property type="protein sequence ID" value="QOY27819.1"/>
    <property type="molecule type" value="Genomic_DNA"/>
</dbReference>
<feature type="transmembrane region" description="Helical" evidence="1">
    <location>
        <begin position="168"/>
        <end position="190"/>
    </location>
</feature>
<gene>
    <name evidence="2" type="ORF">BACVE_002857</name>
</gene>
<evidence type="ECO:0000313" key="3">
    <source>
        <dbReference type="Proteomes" id="UP000587477"/>
    </source>
</evidence>
<keyword evidence="1" id="KW-0812">Transmembrane</keyword>
<organism evidence="2 3">
    <name type="scientific">Bacillus velezensis</name>
    <dbReference type="NCBI Taxonomy" id="492670"/>
    <lineage>
        <taxon>Bacteria</taxon>
        <taxon>Bacillati</taxon>
        <taxon>Bacillota</taxon>
        <taxon>Bacilli</taxon>
        <taxon>Bacillales</taxon>
        <taxon>Bacillaceae</taxon>
        <taxon>Bacillus</taxon>
        <taxon>Bacillus amyloliquefaciens group</taxon>
    </lineage>
</organism>
<reference evidence="3" key="1">
    <citation type="submission" date="2020-10" db="EMBL/GenBank/DDBJ databases">
        <title>Complete genome sequence of Bacillus velezensis NST6.</title>
        <authorList>
            <person name="Choi J."/>
        </authorList>
    </citation>
    <scope>NUCLEOTIDE SEQUENCE [LARGE SCALE GENOMIC DNA]</scope>
    <source>
        <strain evidence="3">NST6</strain>
    </source>
</reference>
<proteinExistence type="predicted"/>
<dbReference type="RefSeq" id="WP_063636786.1">
    <property type="nucleotide sequence ID" value="NZ_BDDG01000002.1"/>
</dbReference>
<protein>
    <submittedName>
        <fullName evidence="2">Uncharacterized protein</fullName>
    </submittedName>
</protein>
<dbReference type="AlphaFoldDB" id="A0A7W4LX26"/>
<dbReference type="Proteomes" id="UP000587477">
    <property type="component" value="Chromosome"/>
</dbReference>
<feature type="transmembrane region" description="Helical" evidence="1">
    <location>
        <begin position="202"/>
        <end position="224"/>
    </location>
</feature>
<evidence type="ECO:0000256" key="1">
    <source>
        <dbReference type="SAM" id="Phobius"/>
    </source>
</evidence>
<keyword evidence="1" id="KW-0472">Membrane</keyword>
<name>A0A7W4LX26_BACVE</name>
<keyword evidence="1" id="KW-1133">Transmembrane helix</keyword>
<feature type="transmembrane region" description="Helical" evidence="1">
    <location>
        <begin position="41"/>
        <end position="61"/>
    </location>
</feature>